<dbReference type="InterPro" id="IPR007197">
    <property type="entry name" value="rSAM"/>
</dbReference>
<dbReference type="AlphaFoldDB" id="A0A498RA46"/>
<dbReference type="GO" id="GO:0051536">
    <property type="term" value="F:iron-sulfur cluster binding"/>
    <property type="evidence" value="ECO:0007669"/>
    <property type="project" value="UniProtKB-KW"/>
</dbReference>
<feature type="binding site" evidence="5">
    <location>
        <position position="62"/>
    </location>
    <ligand>
        <name>[4Fe-4S] cluster</name>
        <dbReference type="ChEBI" id="CHEBI:49883"/>
        <note>4Fe-4S-S-AdoMet</note>
    </ligand>
</feature>
<keyword evidence="1 5" id="KW-0949">S-adenosyl-L-methionine</keyword>
<dbReference type="RefSeq" id="WP_122627950.1">
    <property type="nucleotide sequence ID" value="NZ_UPPP01000070.1"/>
</dbReference>
<sequence length="312" mass="34882">MISVLSDCRLCPRRCRVNRTRAEKGYCGAGVLPKIALVSLHHGEEPCLSGSGGAGTVFFSHCNLHCHFCQNHKISQEGYGREVSIDRLAEIFCEQEQRGAHNVSLVTPTQFTPQIIEALRTAKQQGFSLPVVYNTNGYETVETVEMLGPWVDIFLPDLKYAANDYSITYSEGPGYFHYASRAIAKMVELTGPPRFDDQGIMQKGVIVRHLVLPGLRKDSQRILDWLWQTFGHTVYISLMNQYTPLYNAGQHQELNRTVTTREYDRLIEYALTLGIENAFIQEGRATGSQFVPSFNLAGVLNPAEGHPTLTGP</sequence>
<dbReference type="PIRSF" id="PIRSF004869">
    <property type="entry name" value="PflX_prd"/>
    <property type="match status" value="1"/>
</dbReference>
<dbReference type="InterPro" id="IPR016431">
    <property type="entry name" value="Pyrv-formate_lyase-activ_prd"/>
</dbReference>
<dbReference type="SFLD" id="SFLDS00029">
    <property type="entry name" value="Radical_SAM"/>
    <property type="match status" value="1"/>
</dbReference>
<evidence type="ECO:0000256" key="1">
    <source>
        <dbReference type="ARBA" id="ARBA00022691"/>
    </source>
</evidence>
<proteinExistence type="predicted"/>
<reference evidence="7 8" key="1">
    <citation type="submission" date="2018-06" db="EMBL/GenBank/DDBJ databases">
        <authorList>
            <person name="Strepis N."/>
        </authorList>
    </citation>
    <scope>NUCLEOTIDE SEQUENCE [LARGE SCALE GENOMIC DNA]</scope>
    <source>
        <strain evidence="7">LUCI</strain>
    </source>
</reference>
<dbReference type="GO" id="GO:0046872">
    <property type="term" value="F:metal ion binding"/>
    <property type="evidence" value="ECO:0007669"/>
    <property type="project" value="UniProtKB-KW"/>
</dbReference>
<dbReference type="InterPro" id="IPR013785">
    <property type="entry name" value="Aldolase_TIM"/>
</dbReference>
<evidence type="ECO:0000313" key="8">
    <source>
        <dbReference type="Proteomes" id="UP000277811"/>
    </source>
</evidence>
<dbReference type="Gene3D" id="3.20.20.70">
    <property type="entry name" value="Aldolase class I"/>
    <property type="match status" value="1"/>
</dbReference>
<keyword evidence="3 5" id="KW-0408">Iron</keyword>
<keyword evidence="2 5" id="KW-0479">Metal-binding</keyword>
<dbReference type="InterPro" id="IPR040085">
    <property type="entry name" value="MJ0674-like"/>
</dbReference>
<dbReference type="EMBL" id="UPPP01000070">
    <property type="protein sequence ID" value="VBB07003.1"/>
    <property type="molecule type" value="Genomic_DNA"/>
</dbReference>
<protein>
    <submittedName>
        <fullName evidence="7">Radical sam</fullName>
    </submittedName>
</protein>
<dbReference type="GO" id="GO:0003824">
    <property type="term" value="F:catalytic activity"/>
    <property type="evidence" value="ECO:0007669"/>
    <property type="project" value="InterPro"/>
</dbReference>
<feature type="binding site" evidence="5">
    <location>
        <position position="66"/>
    </location>
    <ligand>
        <name>[4Fe-4S] cluster</name>
        <dbReference type="ChEBI" id="CHEBI:49883"/>
        <note>4Fe-4S-S-AdoMet</note>
    </ligand>
</feature>
<name>A0A498RA46_9FIRM</name>
<comment type="cofactor">
    <cofactor evidence="5">
        <name>[4Fe-4S] cluster</name>
        <dbReference type="ChEBI" id="CHEBI:49883"/>
    </cofactor>
    <text evidence="5">Binds 1 [4Fe-4S] cluster. The cluster is coordinated with 3 cysteines and an exchangeable S-adenosyl-L-methionine.</text>
</comment>
<evidence type="ECO:0000313" key="7">
    <source>
        <dbReference type="EMBL" id="VBB07003.1"/>
    </source>
</evidence>
<gene>
    <name evidence="7" type="ORF">LUCI_2247</name>
</gene>
<organism evidence="7 8">
    <name type="scientific">Lucifera butyrica</name>
    <dbReference type="NCBI Taxonomy" id="1351585"/>
    <lineage>
        <taxon>Bacteria</taxon>
        <taxon>Bacillati</taxon>
        <taxon>Bacillota</taxon>
        <taxon>Negativicutes</taxon>
        <taxon>Veillonellales</taxon>
        <taxon>Veillonellaceae</taxon>
        <taxon>Lucifera</taxon>
    </lineage>
</organism>
<feature type="domain" description="Radical SAM core" evidence="6">
    <location>
        <begin position="58"/>
        <end position="193"/>
    </location>
</feature>
<evidence type="ECO:0000256" key="5">
    <source>
        <dbReference type="PIRSR" id="PIRSR004869-50"/>
    </source>
</evidence>
<evidence type="ECO:0000256" key="3">
    <source>
        <dbReference type="ARBA" id="ARBA00023004"/>
    </source>
</evidence>
<dbReference type="Pfam" id="PF04055">
    <property type="entry name" value="Radical_SAM"/>
    <property type="match status" value="1"/>
</dbReference>
<evidence type="ECO:0000256" key="4">
    <source>
        <dbReference type="ARBA" id="ARBA00023014"/>
    </source>
</evidence>
<dbReference type="Proteomes" id="UP000277811">
    <property type="component" value="Unassembled WGS sequence"/>
</dbReference>
<feature type="binding site" evidence="5">
    <location>
        <position position="69"/>
    </location>
    <ligand>
        <name>[4Fe-4S] cluster</name>
        <dbReference type="ChEBI" id="CHEBI:49883"/>
        <note>4Fe-4S-S-AdoMet</note>
    </ligand>
</feature>
<dbReference type="CDD" id="cd01335">
    <property type="entry name" value="Radical_SAM"/>
    <property type="match status" value="1"/>
</dbReference>
<dbReference type="PANTHER" id="PTHR43075">
    <property type="entry name" value="FORMATE LYASE ACTIVATING ENZYME, PUTATIVE (AFU_ORTHOLOGUE AFUA_2G15630)-RELATED"/>
    <property type="match status" value="1"/>
</dbReference>
<dbReference type="InterPro" id="IPR058240">
    <property type="entry name" value="rSAM_sf"/>
</dbReference>
<dbReference type="SFLD" id="SFLDG01099">
    <property type="entry name" value="Uncharacterised_Radical_SAM_Su"/>
    <property type="match status" value="1"/>
</dbReference>
<dbReference type="OrthoDB" id="9781783at2"/>
<keyword evidence="8" id="KW-1185">Reference proteome</keyword>
<evidence type="ECO:0000256" key="2">
    <source>
        <dbReference type="ARBA" id="ARBA00022723"/>
    </source>
</evidence>
<dbReference type="PANTHER" id="PTHR43075:SF1">
    <property type="entry name" value="FORMATE LYASE ACTIVATING ENZYME, PUTATIVE (AFU_ORTHOLOGUE AFUA_2G15630)-RELATED"/>
    <property type="match status" value="1"/>
</dbReference>
<evidence type="ECO:0000259" key="6">
    <source>
        <dbReference type="Pfam" id="PF04055"/>
    </source>
</evidence>
<keyword evidence="4 5" id="KW-0411">Iron-sulfur</keyword>
<accession>A0A498RA46</accession>
<dbReference type="SUPFAM" id="SSF102114">
    <property type="entry name" value="Radical SAM enzymes"/>
    <property type="match status" value="1"/>
</dbReference>